<dbReference type="EMBL" id="BGPR01002561">
    <property type="protein sequence ID" value="GBM75489.1"/>
    <property type="molecule type" value="Genomic_DNA"/>
</dbReference>
<keyword evidence="2" id="KW-1185">Reference proteome</keyword>
<accession>A0A4Y2IDY3</accession>
<reference evidence="1 2" key="1">
    <citation type="journal article" date="2019" name="Sci. Rep.">
        <title>Orb-weaving spider Araneus ventricosus genome elucidates the spidroin gene catalogue.</title>
        <authorList>
            <person name="Kono N."/>
            <person name="Nakamura H."/>
            <person name="Ohtoshi R."/>
            <person name="Moran D.A.P."/>
            <person name="Shinohara A."/>
            <person name="Yoshida Y."/>
            <person name="Fujiwara M."/>
            <person name="Mori M."/>
            <person name="Tomita M."/>
            <person name="Arakawa K."/>
        </authorList>
    </citation>
    <scope>NUCLEOTIDE SEQUENCE [LARGE SCALE GENOMIC DNA]</scope>
</reference>
<name>A0A4Y2IDY3_ARAVE</name>
<protein>
    <submittedName>
        <fullName evidence="1">Uncharacterized protein</fullName>
    </submittedName>
</protein>
<sequence>GLDNGAPTCWREGERCGTPSKEWEGKLLSPETVYQELDDDAQFSRNVVPVD</sequence>
<evidence type="ECO:0000313" key="2">
    <source>
        <dbReference type="Proteomes" id="UP000499080"/>
    </source>
</evidence>
<evidence type="ECO:0000313" key="1">
    <source>
        <dbReference type="EMBL" id="GBM75489.1"/>
    </source>
</evidence>
<proteinExistence type="predicted"/>
<organism evidence="1 2">
    <name type="scientific">Araneus ventricosus</name>
    <name type="common">Orbweaver spider</name>
    <name type="synonym">Epeira ventricosa</name>
    <dbReference type="NCBI Taxonomy" id="182803"/>
    <lineage>
        <taxon>Eukaryota</taxon>
        <taxon>Metazoa</taxon>
        <taxon>Ecdysozoa</taxon>
        <taxon>Arthropoda</taxon>
        <taxon>Chelicerata</taxon>
        <taxon>Arachnida</taxon>
        <taxon>Araneae</taxon>
        <taxon>Araneomorphae</taxon>
        <taxon>Entelegynae</taxon>
        <taxon>Araneoidea</taxon>
        <taxon>Araneidae</taxon>
        <taxon>Araneus</taxon>
    </lineage>
</organism>
<feature type="non-terminal residue" evidence="1">
    <location>
        <position position="1"/>
    </location>
</feature>
<dbReference type="Proteomes" id="UP000499080">
    <property type="component" value="Unassembled WGS sequence"/>
</dbReference>
<gene>
    <name evidence="1" type="ORF">AVEN_183806_1</name>
</gene>
<comment type="caution">
    <text evidence="1">The sequence shown here is derived from an EMBL/GenBank/DDBJ whole genome shotgun (WGS) entry which is preliminary data.</text>
</comment>
<dbReference type="AlphaFoldDB" id="A0A4Y2IDY3"/>